<evidence type="ECO:0000313" key="1">
    <source>
        <dbReference type="EMBL" id="EEO29653.1"/>
    </source>
</evidence>
<dbReference type="STRING" id="847.BRW83_1548"/>
<dbReference type="GO" id="GO:0008800">
    <property type="term" value="F:beta-lactamase activity"/>
    <property type="evidence" value="ECO:0007669"/>
    <property type="project" value="UniProtKB-EC"/>
</dbReference>
<dbReference type="InterPro" id="IPR011990">
    <property type="entry name" value="TPR-like_helical_dom_sf"/>
</dbReference>
<dbReference type="PANTHER" id="PTHR11102">
    <property type="entry name" value="SEL-1-LIKE PROTEIN"/>
    <property type="match status" value="1"/>
</dbReference>
<keyword evidence="2" id="KW-1185">Reference proteome</keyword>
<accession>C3X8X7</accession>
<dbReference type="Pfam" id="PF08238">
    <property type="entry name" value="Sel1"/>
    <property type="match status" value="6"/>
</dbReference>
<dbReference type="SUPFAM" id="SSF81901">
    <property type="entry name" value="HCP-like"/>
    <property type="match status" value="2"/>
</dbReference>
<evidence type="ECO:0000313" key="2">
    <source>
        <dbReference type="Proteomes" id="UP000005089"/>
    </source>
</evidence>
<proteinExistence type="predicted"/>
<name>C3X8X7_OXAFO</name>
<dbReference type="Proteomes" id="UP000005089">
    <property type="component" value="Unassembled WGS sequence"/>
</dbReference>
<dbReference type="RefSeq" id="WP_005880291.1">
    <property type="nucleotide sequence ID" value="NZ_CP019430.1"/>
</dbReference>
<dbReference type="InterPro" id="IPR050767">
    <property type="entry name" value="Sel1_AlgK"/>
</dbReference>
<sequence>MESHKEIKSILKELSQMKKQSLFLIIIAMILTISACTEKEYKYLADEKAGIEYYQNGSYDKALASLKKAYGSGSMEAAYYLGEMYRQGNGVEKDRIVSCNYYQKSAEGGNRKAFLRAGTCHIPDTRDGEGFKETFKWFKKASEELKETDLNEAEKKDMYIRLGIMYYAGKGTLQDWSEAAKWFEKAAEMGDAYSQGGLALLYYSGDGVLTDRKKARYWAEKAAAQGNSTGEGILGMLYQYSLPPDKDMRKAVYWYKKSADQGNPISQYQLAVIYENGDGVPKNLEKARYYYEQASKSKYDLTKNSLKEFESRNKSLQ</sequence>
<dbReference type="PANTHER" id="PTHR11102:SF160">
    <property type="entry name" value="ERAD-ASSOCIATED E3 UBIQUITIN-PROTEIN LIGASE COMPONENT HRD3"/>
    <property type="match status" value="1"/>
</dbReference>
<reference evidence="1 2" key="1">
    <citation type="submission" date="2009-02" db="EMBL/GenBank/DDBJ databases">
        <title>The Genome Sequence of Oxalobacter formigenes OXCC13.</title>
        <authorList>
            <consortium name="The Broad Institute Genome Sequencing Platform"/>
            <person name="Ward D."/>
            <person name="Young S.K."/>
            <person name="Kodira C.D."/>
            <person name="Zeng Q."/>
            <person name="Koehrsen M."/>
            <person name="Alvarado L."/>
            <person name="Berlin A."/>
            <person name="Borenstein D."/>
            <person name="Chen Z."/>
            <person name="Engels R."/>
            <person name="Freedman E."/>
            <person name="Gellesch M."/>
            <person name="Goldberg J."/>
            <person name="Griggs A."/>
            <person name="Gujja S."/>
            <person name="Heiman D."/>
            <person name="Hepburn T."/>
            <person name="Howarth C."/>
            <person name="Jen D."/>
            <person name="Larson L."/>
            <person name="Lewis B."/>
            <person name="Mehta T."/>
            <person name="Park D."/>
            <person name="Pearson M."/>
            <person name="Roberts A."/>
            <person name="Saif S."/>
            <person name="Shea T."/>
            <person name="Shenoy N."/>
            <person name="Sisk P."/>
            <person name="Stolte C."/>
            <person name="Sykes S."/>
            <person name="Walk T."/>
            <person name="White J."/>
            <person name="Yandava C."/>
            <person name="Allison M.J."/>
            <person name="Lander E."/>
            <person name="Nusbaum C."/>
            <person name="Galagan J."/>
            <person name="Birren B."/>
        </authorList>
    </citation>
    <scope>NUCLEOTIDE SEQUENCE [LARGE SCALE GENOMIC DNA]</scope>
    <source>
        <strain evidence="1 2">OXCC13</strain>
    </source>
</reference>
<gene>
    <name evidence="1" type="ORF">OFBG_00681</name>
</gene>
<dbReference type="HOGENOM" id="CLU_000288_36_2_4"/>
<dbReference type="InterPro" id="IPR006597">
    <property type="entry name" value="Sel1-like"/>
</dbReference>
<dbReference type="EMBL" id="GG658170">
    <property type="protein sequence ID" value="EEO29653.1"/>
    <property type="molecule type" value="Genomic_DNA"/>
</dbReference>
<dbReference type="AlphaFoldDB" id="C3X8X7"/>
<dbReference type="Gene3D" id="1.25.40.10">
    <property type="entry name" value="Tetratricopeptide repeat domain"/>
    <property type="match status" value="2"/>
</dbReference>
<protein>
    <submittedName>
        <fullName evidence="1">Sel1 repeat protein</fullName>
        <ecNumber evidence="1">3.5.2.6</ecNumber>
    </submittedName>
</protein>
<dbReference type="EC" id="3.5.2.6" evidence="1"/>
<organism evidence="1 2">
    <name type="scientific">Oxalobacter formigenes OXCC13</name>
    <dbReference type="NCBI Taxonomy" id="556269"/>
    <lineage>
        <taxon>Bacteria</taxon>
        <taxon>Pseudomonadati</taxon>
        <taxon>Pseudomonadota</taxon>
        <taxon>Betaproteobacteria</taxon>
        <taxon>Burkholderiales</taxon>
        <taxon>Oxalobacteraceae</taxon>
        <taxon>Oxalobacter</taxon>
    </lineage>
</organism>
<keyword evidence="1" id="KW-0378">Hydrolase</keyword>
<dbReference type="SMART" id="SM00671">
    <property type="entry name" value="SEL1"/>
    <property type="match status" value="5"/>
</dbReference>
<dbReference type="eggNOG" id="COG0790">
    <property type="taxonomic scope" value="Bacteria"/>
</dbReference>